<name>A0AAV2E9E2_9ROSI</name>
<evidence type="ECO:0000313" key="2">
    <source>
        <dbReference type="EMBL" id="CAL1382427.1"/>
    </source>
</evidence>
<keyword evidence="1" id="KW-0812">Transmembrane</keyword>
<sequence>MVADCSSMELKEMIGPGDLIAFVVVAYLRFIIKLLPNDLRTVDMVVQKKARRAVATRPGNRHTPRATIPFLREASSIFVGSEAEKVINLAQYISRV</sequence>
<keyword evidence="1" id="KW-1133">Transmembrane helix</keyword>
<gene>
    <name evidence="2" type="ORF">LTRI10_LOCUS23752</name>
</gene>
<proteinExistence type="predicted"/>
<keyword evidence="1" id="KW-0472">Membrane</keyword>
<reference evidence="2 3" key="1">
    <citation type="submission" date="2024-04" db="EMBL/GenBank/DDBJ databases">
        <authorList>
            <person name="Fracassetti M."/>
        </authorList>
    </citation>
    <scope>NUCLEOTIDE SEQUENCE [LARGE SCALE GENOMIC DNA]</scope>
</reference>
<dbReference type="AlphaFoldDB" id="A0AAV2E9E2"/>
<protein>
    <submittedName>
        <fullName evidence="2">Uncharacterized protein</fullName>
    </submittedName>
</protein>
<evidence type="ECO:0000313" key="3">
    <source>
        <dbReference type="Proteomes" id="UP001497516"/>
    </source>
</evidence>
<feature type="transmembrane region" description="Helical" evidence="1">
    <location>
        <begin position="13"/>
        <end position="32"/>
    </location>
</feature>
<organism evidence="2 3">
    <name type="scientific">Linum trigynum</name>
    <dbReference type="NCBI Taxonomy" id="586398"/>
    <lineage>
        <taxon>Eukaryota</taxon>
        <taxon>Viridiplantae</taxon>
        <taxon>Streptophyta</taxon>
        <taxon>Embryophyta</taxon>
        <taxon>Tracheophyta</taxon>
        <taxon>Spermatophyta</taxon>
        <taxon>Magnoliopsida</taxon>
        <taxon>eudicotyledons</taxon>
        <taxon>Gunneridae</taxon>
        <taxon>Pentapetalae</taxon>
        <taxon>rosids</taxon>
        <taxon>fabids</taxon>
        <taxon>Malpighiales</taxon>
        <taxon>Linaceae</taxon>
        <taxon>Linum</taxon>
    </lineage>
</organism>
<dbReference type="EMBL" id="OZ034817">
    <property type="protein sequence ID" value="CAL1382427.1"/>
    <property type="molecule type" value="Genomic_DNA"/>
</dbReference>
<evidence type="ECO:0000256" key="1">
    <source>
        <dbReference type="SAM" id="Phobius"/>
    </source>
</evidence>
<accession>A0AAV2E9E2</accession>
<dbReference type="Proteomes" id="UP001497516">
    <property type="component" value="Chromosome 4"/>
</dbReference>
<keyword evidence="3" id="KW-1185">Reference proteome</keyword>